<dbReference type="RefSeq" id="WP_096349961.1">
    <property type="nucleotide sequence ID" value="NZ_AP017313.1"/>
</dbReference>
<evidence type="ECO:0000313" key="2">
    <source>
        <dbReference type="Proteomes" id="UP000218263"/>
    </source>
</evidence>
<keyword evidence="2" id="KW-1185">Reference proteome</keyword>
<dbReference type="KEGG" id="mgot:MgSA37_00822"/>
<accession>A0A125T296</accession>
<sequence>MSQVREIKCPHCGEWTLWNGDIDDRCLYCNGFLEPQRFSREVEIKVNRELLKENDYLFIKPGDGAFTRWYKSSLNSLRWTVYYVQIAFFLFATCLLVLLSLMAV</sequence>
<dbReference type="Proteomes" id="UP000218263">
    <property type="component" value="Chromosome"/>
</dbReference>
<dbReference type="OrthoDB" id="772995at2"/>
<dbReference type="EMBL" id="AP017313">
    <property type="protein sequence ID" value="BAU52660.1"/>
    <property type="molecule type" value="Genomic_DNA"/>
</dbReference>
<gene>
    <name evidence="1" type="ORF">MgSA37_00822</name>
</gene>
<organism evidence="1 2">
    <name type="scientific">Mucilaginibacter gotjawali</name>
    <dbReference type="NCBI Taxonomy" id="1550579"/>
    <lineage>
        <taxon>Bacteria</taxon>
        <taxon>Pseudomonadati</taxon>
        <taxon>Bacteroidota</taxon>
        <taxon>Sphingobacteriia</taxon>
        <taxon>Sphingobacteriales</taxon>
        <taxon>Sphingobacteriaceae</taxon>
        <taxon>Mucilaginibacter</taxon>
    </lineage>
</organism>
<reference evidence="1 2" key="1">
    <citation type="submission" date="2015-12" db="EMBL/GenBank/DDBJ databases">
        <title>Genome sequence of Mucilaginibacter gotjawali.</title>
        <authorList>
            <person name="Lee J.S."/>
            <person name="Lee K.C."/>
            <person name="Kim K.K."/>
            <person name="Lee B.W."/>
        </authorList>
    </citation>
    <scope>NUCLEOTIDE SEQUENCE [LARGE SCALE GENOMIC DNA]</scope>
    <source>
        <strain evidence="1 2">SA3-7</strain>
    </source>
</reference>
<evidence type="ECO:0000313" key="1">
    <source>
        <dbReference type="EMBL" id="BAU52660.1"/>
    </source>
</evidence>
<dbReference type="AlphaFoldDB" id="A0A125T296"/>
<name>A0A125T296_9SPHI</name>
<protein>
    <submittedName>
        <fullName evidence="1">Uncharacterized protein</fullName>
    </submittedName>
</protein>
<proteinExistence type="predicted"/>